<feature type="domain" description="ASPIC/UnbV" evidence="2">
    <location>
        <begin position="534"/>
        <end position="600"/>
    </location>
</feature>
<sequence>MTNKMHKQIRIALRLTKALLVLIMIGCQTSEKDEKNPSKKTEEVKIFAKLVAENTGITFENTLSETDTLNYFTYPYIYMGGGVAAGDINNDGLTDIFFTGNMVSNRLYLNKGNLTFEDITTAAGLGGDHRWYTGTTMADVNGDGLLDIYCLVAGQSGNKQNQLFINNGDNTFEERAADFGLNDAGNSVDATFFDFDNDGDLDVYVANYPVTPFEYNSFHYKMRMDRVTDLETDNLYRNDGERFTKITEDAGVKLYSLSLSVTASDLNDDGWTDLYISNDFGTPDCLYINQKDGTFKNEIKNATAHTSFYGMGVDIADFNNDGLLDIVQMDMDAASNRRSKANMASMNPELFENIERVGFHYQYMQNTLQLNTGYSQQGVPKLKDISRLAGISSTDWSWAPLLADFDNDGHKDLFVSNGTRREINNKDYFESLKGEKKHKDSLLIKSLRIPSEPIDNYMFKNNGDLTFTKSNAEWGIEDKGFSNGATYADLDNDGDLELIINNIDKQASIFQNQSATFNNHLKIALKGDSKNTYGIGAKVRIYHGDEQQVQEVSLSRGFQSSVAPQLHFGLGKDEMVDSLVVLWPNQKIQRLTKIAANSDLMLDAQLAGEKKIDTPKIVAQLFQSDSDTLALYKHKENTYDDFKNEILLPHKTSRFGPGISVGDLNGDGLDDFYIGAASKYPGGLFFQTKEGSFEQQKLKILLKDRMHEDIGSLIFDADNDGDNDLYIVSGGNEFGPRAKLLQDRLYVNQGDGNFVKSNNALPPIFESGGRVYACDFDKDGDQDLFVGSRLIPGNYPYPANSYILENVSTPGKPRFINVTQTIAPGLNKLGLVTSAQWMDYDNDGWKDLAIAGEWMNIRLFKNTGKELKEVTKKVGLEQTAGWWFSLKANDIDQDGDIDLIAGNLGDNYKYKANGSETFDVYLNDFDGNNSNDIVLSYYNEGEQYPVRGRECSSQQMPNIKKKFKNYDAFSKATLVDVYDEDKLENSIHYQISSFKSAVFYNENGKFIRKDLPIKAQMAPTNQILVADFDLDGKKDMIFGGNLYASEVETPRADAGHGVFLKGTNDNLFVVPPVKETGLFMDGDVKDLATITIKGKPYILVAQNNDFLKFIAITNNVTF</sequence>
<dbReference type="PANTHER" id="PTHR16026:SF0">
    <property type="entry name" value="CARTILAGE ACIDIC PROTEIN 1"/>
    <property type="match status" value="1"/>
</dbReference>
<dbReference type="PANTHER" id="PTHR16026">
    <property type="entry name" value="CARTILAGE ACIDIC PROTEIN 1"/>
    <property type="match status" value="1"/>
</dbReference>
<dbReference type="RefSeq" id="WP_386402121.1">
    <property type="nucleotide sequence ID" value="NZ_JBHTJH010000001.1"/>
</dbReference>
<dbReference type="Gene3D" id="2.130.10.130">
    <property type="entry name" value="Integrin alpha, N-terminal"/>
    <property type="match status" value="4"/>
</dbReference>
<dbReference type="Proteomes" id="UP001596978">
    <property type="component" value="Unassembled WGS sequence"/>
</dbReference>
<evidence type="ECO:0000313" key="3">
    <source>
        <dbReference type="EMBL" id="MFD0860596.1"/>
    </source>
</evidence>
<dbReference type="InterPro" id="IPR011519">
    <property type="entry name" value="UnbV_ASPIC"/>
</dbReference>
<dbReference type="EMBL" id="JBHTJH010000001">
    <property type="protein sequence ID" value="MFD0860596.1"/>
    <property type="molecule type" value="Genomic_DNA"/>
</dbReference>
<evidence type="ECO:0000259" key="2">
    <source>
        <dbReference type="Pfam" id="PF07593"/>
    </source>
</evidence>
<comment type="caution">
    <text evidence="3">The sequence shown here is derived from an EMBL/GenBank/DDBJ whole genome shotgun (WGS) entry which is preliminary data.</text>
</comment>
<proteinExistence type="predicted"/>
<dbReference type="InterPro" id="IPR027039">
    <property type="entry name" value="Crtac1"/>
</dbReference>
<reference evidence="4" key="1">
    <citation type="journal article" date="2019" name="Int. J. Syst. Evol. Microbiol.">
        <title>The Global Catalogue of Microorganisms (GCM) 10K type strain sequencing project: providing services to taxonomists for standard genome sequencing and annotation.</title>
        <authorList>
            <consortium name="The Broad Institute Genomics Platform"/>
            <consortium name="The Broad Institute Genome Sequencing Center for Infectious Disease"/>
            <person name="Wu L."/>
            <person name="Ma J."/>
        </authorList>
    </citation>
    <scope>NUCLEOTIDE SEQUENCE [LARGE SCALE GENOMIC DNA]</scope>
    <source>
        <strain evidence="4">CCUG 62952</strain>
    </source>
</reference>
<organism evidence="3 4">
    <name type="scientific">Sungkyunkwania multivorans</name>
    <dbReference type="NCBI Taxonomy" id="1173618"/>
    <lineage>
        <taxon>Bacteria</taxon>
        <taxon>Pseudomonadati</taxon>
        <taxon>Bacteroidota</taxon>
        <taxon>Flavobacteriia</taxon>
        <taxon>Flavobacteriales</taxon>
        <taxon>Flavobacteriaceae</taxon>
        <taxon>Sungkyunkwania</taxon>
    </lineage>
</organism>
<dbReference type="Pfam" id="PF13517">
    <property type="entry name" value="FG-GAP_3"/>
    <property type="match status" value="5"/>
</dbReference>
<dbReference type="InterPro" id="IPR028994">
    <property type="entry name" value="Integrin_alpha_N"/>
</dbReference>
<keyword evidence="1" id="KW-0732">Signal</keyword>
<keyword evidence="4" id="KW-1185">Reference proteome</keyword>
<dbReference type="Pfam" id="PF07593">
    <property type="entry name" value="UnbV_ASPIC"/>
    <property type="match status" value="1"/>
</dbReference>
<name>A0ABW3CV95_9FLAO</name>
<evidence type="ECO:0000313" key="4">
    <source>
        <dbReference type="Proteomes" id="UP001596978"/>
    </source>
</evidence>
<dbReference type="InterPro" id="IPR013517">
    <property type="entry name" value="FG-GAP"/>
</dbReference>
<dbReference type="Pfam" id="PF01839">
    <property type="entry name" value="FG-GAP"/>
    <property type="match status" value="1"/>
</dbReference>
<evidence type="ECO:0000256" key="1">
    <source>
        <dbReference type="ARBA" id="ARBA00022729"/>
    </source>
</evidence>
<dbReference type="SUPFAM" id="SSF69318">
    <property type="entry name" value="Integrin alpha N-terminal domain"/>
    <property type="match status" value="3"/>
</dbReference>
<gene>
    <name evidence="3" type="ORF">ACFQ1M_00125</name>
</gene>
<accession>A0ABW3CV95</accession>
<protein>
    <submittedName>
        <fullName evidence="3">FG-GAP-like repeat-containing protein</fullName>
    </submittedName>
</protein>